<evidence type="ECO:0000256" key="2">
    <source>
        <dbReference type="ARBA" id="ARBA00009810"/>
    </source>
</evidence>
<dbReference type="InterPro" id="IPR037066">
    <property type="entry name" value="Plug_dom_sf"/>
</dbReference>
<evidence type="ECO:0000256" key="6">
    <source>
        <dbReference type="ARBA" id="ARBA00022692"/>
    </source>
</evidence>
<keyword evidence="8" id="KW-0408">Iron</keyword>
<dbReference type="Gene3D" id="2.40.170.20">
    <property type="entry name" value="TonB-dependent receptor, beta-barrel domain"/>
    <property type="match status" value="1"/>
</dbReference>
<keyword evidence="11 14" id="KW-0472">Membrane</keyword>
<evidence type="ECO:0000313" key="19">
    <source>
        <dbReference type="EMBL" id="RRS04897.1"/>
    </source>
</evidence>
<dbReference type="GO" id="GO:0015344">
    <property type="term" value="F:siderophore uptake transmembrane transporter activity"/>
    <property type="evidence" value="ECO:0007669"/>
    <property type="project" value="TreeGrafter"/>
</dbReference>
<evidence type="ECO:0000256" key="14">
    <source>
        <dbReference type="PROSITE-ProRule" id="PRU01360"/>
    </source>
</evidence>
<evidence type="ECO:0000256" key="4">
    <source>
        <dbReference type="ARBA" id="ARBA00022452"/>
    </source>
</evidence>
<keyword evidence="7 16" id="KW-0732">Signal</keyword>
<evidence type="ECO:0000256" key="5">
    <source>
        <dbReference type="ARBA" id="ARBA00022496"/>
    </source>
</evidence>
<evidence type="ECO:0000313" key="20">
    <source>
        <dbReference type="Proteomes" id="UP000269265"/>
    </source>
</evidence>
<keyword evidence="10 15" id="KW-0798">TonB box</keyword>
<dbReference type="InterPro" id="IPR000531">
    <property type="entry name" value="Beta-barrel_TonB"/>
</dbReference>
<keyword evidence="6 14" id="KW-0812">Transmembrane</keyword>
<dbReference type="PANTHER" id="PTHR32552:SF68">
    <property type="entry name" value="FERRICHROME OUTER MEMBRANE TRANSPORTER_PHAGE RECEPTOR"/>
    <property type="match status" value="1"/>
</dbReference>
<protein>
    <submittedName>
        <fullName evidence="19">TonB-dependent siderophore receptor</fullName>
    </submittedName>
</protein>
<keyword evidence="20" id="KW-1185">Reference proteome</keyword>
<comment type="similarity">
    <text evidence="2 14 15">Belongs to the TonB-dependent receptor family.</text>
</comment>
<accession>A0A426VDG0</accession>
<dbReference type="Gene3D" id="2.170.130.10">
    <property type="entry name" value="TonB-dependent receptor, plug domain"/>
    <property type="match status" value="1"/>
</dbReference>
<dbReference type="GO" id="GO:0015891">
    <property type="term" value="P:siderophore transport"/>
    <property type="evidence" value="ECO:0007669"/>
    <property type="project" value="InterPro"/>
</dbReference>
<evidence type="ECO:0000256" key="1">
    <source>
        <dbReference type="ARBA" id="ARBA00004571"/>
    </source>
</evidence>
<proteinExistence type="inferred from homology"/>
<evidence type="ECO:0000256" key="16">
    <source>
        <dbReference type="SAM" id="SignalP"/>
    </source>
</evidence>
<evidence type="ECO:0000259" key="18">
    <source>
        <dbReference type="Pfam" id="PF07715"/>
    </source>
</evidence>
<dbReference type="PANTHER" id="PTHR32552">
    <property type="entry name" value="FERRICHROME IRON RECEPTOR-RELATED"/>
    <property type="match status" value="1"/>
</dbReference>
<dbReference type="CDD" id="cd01347">
    <property type="entry name" value="ligand_gated_channel"/>
    <property type="match status" value="1"/>
</dbReference>
<organism evidence="19 20">
    <name type="scientific">Aquabacterium soli</name>
    <dbReference type="NCBI Taxonomy" id="2493092"/>
    <lineage>
        <taxon>Bacteria</taxon>
        <taxon>Pseudomonadati</taxon>
        <taxon>Pseudomonadota</taxon>
        <taxon>Betaproteobacteria</taxon>
        <taxon>Burkholderiales</taxon>
        <taxon>Aquabacterium</taxon>
    </lineage>
</organism>
<evidence type="ECO:0000256" key="10">
    <source>
        <dbReference type="ARBA" id="ARBA00023077"/>
    </source>
</evidence>
<feature type="domain" description="TonB-dependent receptor-like beta-barrel" evidence="17">
    <location>
        <begin position="283"/>
        <end position="715"/>
    </location>
</feature>
<keyword evidence="4 14" id="KW-1134">Transmembrane beta strand</keyword>
<evidence type="ECO:0000256" key="11">
    <source>
        <dbReference type="ARBA" id="ARBA00023136"/>
    </source>
</evidence>
<evidence type="ECO:0000256" key="9">
    <source>
        <dbReference type="ARBA" id="ARBA00023065"/>
    </source>
</evidence>
<evidence type="ECO:0000256" key="3">
    <source>
        <dbReference type="ARBA" id="ARBA00022448"/>
    </source>
</evidence>
<evidence type="ECO:0000256" key="12">
    <source>
        <dbReference type="ARBA" id="ARBA00023170"/>
    </source>
</evidence>
<gene>
    <name evidence="19" type="ORF">EIP75_07945</name>
</gene>
<dbReference type="InterPro" id="IPR010105">
    <property type="entry name" value="TonB_sidphr_rcpt"/>
</dbReference>
<evidence type="ECO:0000256" key="7">
    <source>
        <dbReference type="ARBA" id="ARBA00022729"/>
    </source>
</evidence>
<sequence>MFRRLPPSRQRVLTVAITATLGSLSASTALAAETAANAESQQALPEVRVKANAEREEGRGPVSGVVAKRTATATKTDTPIAEVPQAISVITKDEIVLRGASNLKEVLAYTPGVTPVLAVDNREDHVTFRGFAFDWNSFFIDGLATPATTYGLARGEAYGLERVEVLHGASASLFGQNPAGGMVNLVTKKPTTTPIRELQFTIGSNQRREGAFDFGGPLSATGDWSYRVTGLVRKADTDVEYVRDDRTFIAPALTWSPSAATKLTVLAHYINDDLGHSGGTSAFLPASGIARPNANGVIDRETNGGEPGFDMYRKEQTSVGYDLDQRLSDTWSFRQALRFRSVRLSYQTAYGLSYVPTASLPVGTPANLFYNRGAFGSFGRTEMATLDNQFNAHWTGADWDHNLLLGLDLRNSTLREVRYFGAGSPINIFDPVYGQPFALPANPDTDQQIGMRQIGLYAQSQLKFAQQFVLTTGLRVDDVRTTFNTPLPVSTTKERNEQALTGRIGFSYVSPIGVTPYISLASGFTPTSGADFNGNLFKARKSEQAEIGVKYEPKRFNALFTAALFDTTQTNVLTRDPDPTHPFYQVQQGEYRSRGLELEAKGELTKSLQLIGSYTRLKPEITESNSFNVGNRPRGIPLESFAARLDYTIRLGSAGALGFNAGLQHIGSSPSSDGARTSGSVAPANYYTVPAFDLVNVGAHYEIGAFRWILNITNVEDKKTYDCWAAKCWYGPGRDARLTMLVRW</sequence>
<dbReference type="InterPro" id="IPR036942">
    <property type="entry name" value="Beta-barrel_TonB_sf"/>
</dbReference>
<keyword evidence="9" id="KW-0406">Ion transport</keyword>
<keyword evidence="3 14" id="KW-0813">Transport</keyword>
<name>A0A426VDG0_9BURK</name>
<keyword evidence="5" id="KW-0410">Iron transport</keyword>
<evidence type="ECO:0000256" key="8">
    <source>
        <dbReference type="ARBA" id="ARBA00023004"/>
    </source>
</evidence>
<keyword evidence="13 14" id="KW-0998">Cell outer membrane</keyword>
<dbReference type="NCBIfam" id="TIGR01783">
    <property type="entry name" value="TonB-siderophor"/>
    <property type="match status" value="1"/>
</dbReference>
<dbReference type="AlphaFoldDB" id="A0A426VDG0"/>
<comment type="caution">
    <text evidence="19">The sequence shown here is derived from an EMBL/GenBank/DDBJ whole genome shotgun (WGS) entry which is preliminary data.</text>
</comment>
<comment type="subcellular location">
    <subcellularLocation>
        <location evidence="1 14">Cell outer membrane</location>
        <topology evidence="1 14">Multi-pass membrane protein</topology>
    </subcellularLocation>
</comment>
<dbReference type="RefSeq" id="WP_125242715.1">
    <property type="nucleotide sequence ID" value="NZ_RSED01000005.1"/>
</dbReference>
<dbReference type="SUPFAM" id="SSF56935">
    <property type="entry name" value="Porins"/>
    <property type="match status" value="1"/>
</dbReference>
<evidence type="ECO:0000259" key="17">
    <source>
        <dbReference type="Pfam" id="PF00593"/>
    </source>
</evidence>
<feature type="chain" id="PRO_5019299015" evidence="16">
    <location>
        <begin position="32"/>
        <end position="744"/>
    </location>
</feature>
<dbReference type="InterPro" id="IPR039426">
    <property type="entry name" value="TonB-dep_rcpt-like"/>
</dbReference>
<keyword evidence="12 19" id="KW-0675">Receptor</keyword>
<dbReference type="InterPro" id="IPR012910">
    <property type="entry name" value="Plug_dom"/>
</dbReference>
<dbReference type="GO" id="GO:0009279">
    <property type="term" value="C:cell outer membrane"/>
    <property type="evidence" value="ECO:0007669"/>
    <property type="project" value="UniProtKB-SubCell"/>
</dbReference>
<dbReference type="Proteomes" id="UP000269265">
    <property type="component" value="Unassembled WGS sequence"/>
</dbReference>
<dbReference type="Pfam" id="PF00593">
    <property type="entry name" value="TonB_dep_Rec_b-barrel"/>
    <property type="match status" value="1"/>
</dbReference>
<feature type="signal peptide" evidence="16">
    <location>
        <begin position="1"/>
        <end position="31"/>
    </location>
</feature>
<dbReference type="EMBL" id="RSED01000005">
    <property type="protein sequence ID" value="RRS04897.1"/>
    <property type="molecule type" value="Genomic_DNA"/>
</dbReference>
<evidence type="ECO:0000256" key="15">
    <source>
        <dbReference type="RuleBase" id="RU003357"/>
    </source>
</evidence>
<reference evidence="19 20" key="1">
    <citation type="submission" date="2018-12" db="EMBL/GenBank/DDBJ databases">
        <title>The whole draft genome of Aquabacterium sp. SJQ9.</title>
        <authorList>
            <person name="Sun L."/>
            <person name="Gao X."/>
            <person name="Chen W."/>
            <person name="Huang K."/>
        </authorList>
    </citation>
    <scope>NUCLEOTIDE SEQUENCE [LARGE SCALE GENOMIC DNA]</scope>
    <source>
        <strain evidence="19 20">SJQ9</strain>
    </source>
</reference>
<dbReference type="GO" id="GO:0038023">
    <property type="term" value="F:signaling receptor activity"/>
    <property type="evidence" value="ECO:0007669"/>
    <property type="project" value="InterPro"/>
</dbReference>
<dbReference type="OrthoDB" id="127311at2"/>
<evidence type="ECO:0000256" key="13">
    <source>
        <dbReference type="ARBA" id="ARBA00023237"/>
    </source>
</evidence>
<dbReference type="PROSITE" id="PS52016">
    <property type="entry name" value="TONB_DEPENDENT_REC_3"/>
    <property type="match status" value="1"/>
</dbReference>
<dbReference type="Pfam" id="PF07715">
    <property type="entry name" value="Plug"/>
    <property type="match status" value="1"/>
</dbReference>
<feature type="domain" description="TonB-dependent receptor plug" evidence="18">
    <location>
        <begin position="80"/>
        <end position="181"/>
    </location>
</feature>